<dbReference type="CDD" id="cd05379">
    <property type="entry name" value="CAP_bacterial"/>
    <property type="match status" value="1"/>
</dbReference>
<dbReference type="PANTHER" id="PTHR31157:SF1">
    <property type="entry name" value="SCP DOMAIN-CONTAINING PROTEIN"/>
    <property type="match status" value="1"/>
</dbReference>
<dbReference type="EMBL" id="JACHND010000001">
    <property type="protein sequence ID" value="MBB4706101.1"/>
    <property type="molecule type" value="Genomic_DNA"/>
</dbReference>
<protein>
    <submittedName>
        <fullName evidence="3">Uncharacterized protein YkwD</fullName>
    </submittedName>
</protein>
<dbReference type="Gene3D" id="3.40.33.10">
    <property type="entry name" value="CAP"/>
    <property type="match status" value="1"/>
</dbReference>
<reference evidence="3 4" key="1">
    <citation type="submission" date="2020-08" db="EMBL/GenBank/DDBJ databases">
        <title>Sequencing the genomes of 1000 actinobacteria strains.</title>
        <authorList>
            <person name="Klenk H.-P."/>
        </authorList>
    </citation>
    <scope>NUCLEOTIDE SEQUENCE [LARGE SCALE GENOMIC DNA]</scope>
    <source>
        <strain evidence="3 4">DSM 45784</strain>
    </source>
</reference>
<sequence length="246" mass="25855">MGLLACLTAALLAGIVVSRLDPPEPPAVEVYLQTGTPAPTPERGRLLAAPEVAATELAPLGRVLRPSAPSTGAPRPHPTPSRSAKPRDTIDGTGSRIPSDAQVGTASGSEQTGPPEGALPASRLEAAAVALTNRERTRKGCAPLRVDPRLARAARAHSRDMAARNYFGHTSSDGGSPWDRMARAGYSASAAENIARGYQSAEEAVRGWMADRGHRRNILNCQIKTVGIGVAYGSGDIWWTQDFGYS</sequence>
<dbReference type="Proteomes" id="UP000542210">
    <property type="component" value="Unassembled WGS sequence"/>
</dbReference>
<dbReference type="InterPro" id="IPR014044">
    <property type="entry name" value="CAP_dom"/>
</dbReference>
<name>A0A7W7DHY0_9ACTN</name>
<feature type="domain" description="SCP" evidence="2">
    <location>
        <begin position="130"/>
        <end position="243"/>
    </location>
</feature>
<proteinExistence type="predicted"/>
<dbReference type="InterPro" id="IPR035940">
    <property type="entry name" value="CAP_sf"/>
</dbReference>
<evidence type="ECO:0000259" key="2">
    <source>
        <dbReference type="Pfam" id="PF00188"/>
    </source>
</evidence>
<dbReference type="AlphaFoldDB" id="A0A7W7DHY0"/>
<dbReference type="PANTHER" id="PTHR31157">
    <property type="entry name" value="SCP DOMAIN-CONTAINING PROTEIN"/>
    <property type="match status" value="1"/>
</dbReference>
<gene>
    <name evidence="3" type="ORF">BJ982_007645</name>
</gene>
<evidence type="ECO:0000313" key="4">
    <source>
        <dbReference type="Proteomes" id="UP000542210"/>
    </source>
</evidence>
<dbReference type="Pfam" id="PF00188">
    <property type="entry name" value="CAP"/>
    <property type="match status" value="1"/>
</dbReference>
<dbReference type="RefSeq" id="WP_184888203.1">
    <property type="nucleotide sequence ID" value="NZ_BOOV01000047.1"/>
</dbReference>
<keyword evidence="4" id="KW-1185">Reference proteome</keyword>
<accession>A0A7W7DHY0</accession>
<dbReference type="SUPFAM" id="SSF55797">
    <property type="entry name" value="PR-1-like"/>
    <property type="match status" value="1"/>
</dbReference>
<comment type="caution">
    <text evidence="3">The sequence shown here is derived from an EMBL/GenBank/DDBJ whole genome shotgun (WGS) entry which is preliminary data.</text>
</comment>
<feature type="compositionally biased region" description="Polar residues" evidence="1">
    <location>
        <begin position="102"/>
        <end position="112"/>
    </location>
</feature>
<organism evidence="3 4">
    <name type="scientific">Sphaerisporangium siamense</name>
    <dbReference type="NCBI Taxonomy" id="795645"/>
    <lineage>
        <taxon>Bacteria</taxon>
        <taxon>Bacillati</taxon>
        <taxon>Actinomycetota</taxon>
        <taxon>Actinomycetes</taxon>
        <taxon>Streptosporangiales</taxon>
        <taxon>Streptosporangiaceae</taxon>
        <taxon>Sphaerisporangium</taxon>
    </lineage>
</organism>
<evidence type="ECO:0000313" key="3">
    <source>
        <dbReference type="EMBL" id="MBB4706101.1"/>
    </source>
</evidence>
<evidence type="ECO:0000256" key="1">
    <source>
        <dbReference type="SAM" id="MobiDB-lite"/>
    </source>
</evidence>
<feature type="region of interest" description="Disordered" evidence="1">
    <location>
        <begin position="59"/>
        <end position="120"/>
    </location>
</feature>